<evidence type="ECO:0000313" key="3">
    <source>
        <dbReference type="EMBL" id="SCY86729.1"/>
    </source>
</evidence>
<feature type="signal peptide" evidence="1">
    <location>
        <begin position="1"/>
        <end position="18"/>
    </location>
</feature>
<dbReference type="Gene3D" id="3.40.50.410">
    <property type="entry name" value="von Willebrand factor, type A domain"/>
    <property type="match status" value="1"/>
</dbReference>
<sequence length="372" mass="39348">MKPFLLTAALLAALPALAQTEVETTEALLDRYLAEKGGDISACFAEMPQMRGMDDPEGFRAAEAPAEVPPRRLVLAFDASGSMAARLGGGTRMEAARQAVDGMLDGMPEDVDLGLVAFGHQGTNDDAGRAASCAGVETLIETGSAGDLRARVGELEPAGWTPLADALRQAGTQLAASETPGEQVVYVVSDGEETCGGDPVAEARALHEGEIRAVIHILGFDLPAGERAQLQAVAEAGGGVFTEIRSESDLARRIDELRRRNANAGQLLRVQNQAAGTSLRNANQAAGALLKLDNCIAGRALREQNWLRAWGREAGLSEDQLQAVRDALTKGHDAYRTEAAAIRESLEAERDAANDTIRQQREGAEAAFEAVR</sequence>
<gene>
    <name evidence="3" type="ORF">SAMN05660710_03172</name>
</gene>
<keyword evidence="1" id="KW-0732">Signal</keyword>
<proteinExistence type="predicted"/>
<dbReference type="InterPro" id="IPR002035">
    <property type="entry name" value="VWF_A"/>
</dbReference>
<dbReference type="Proteomes" id="UP000199502">
    <property type="component" value="Unassembled WGS sequence"/>
</dbReference>
<evidence type="ECO:0000313" key="4">
    <source>
        <dbReference type="Proteomes" id="UP000199502"/>
    </source>
</evidence>
<feature type="chain" id="PRO_5011477487" evidence="1">
    <location>
        <begin position="19"/>
        <end position="372"/>
    </location>
</feature>
<dbReference type="STRING" id="336292.SAMN05660710_03172"/>
<protein>
    <submittedName>
        <fullName evidence="3">Ca-activated chloride channel family protein</fullName>
    </submittedName>
</protein>
<name>A0A1G5JG21_9RHOB</name>
<evidence type="ECO:0000256" key="1">
    <source>
        <dbReference type="SAM" id="SignalP"/>
    </source>
</evidence>
<dbReference type="PROSITE" id="PS50234">
    <property type="entry name" value="VWFA"/>
    <property type="match status" value="1"/>
</dbReference>
<dbReference type="EMBL" id="FMVT01000012">
    <property type="protein sequence ID" value="SCY86729.1"/>
    <property type="molecule type" value="Genomic_DNA"/>
</dbReference>
<dbReference type="SMART" id="SM00327">
    <property type="entry name" value="VWA"/>
    <property type="match status" value="1"/>
</dbReference>
<keyword evidence="4" id="KW-1185">Reference proteome</keyword>
<dbReference type="InterPro" id="IPR036465">
    <property type="entry name" value="vWFA_dom_sf"/>
</dbReference>
<dbReference type="RefSeq" id="WP_175453386.1">
    <property type="nucleotide sequence ID" value="NZ_FMVT01000012.1"/>
</dbReference>
<accession>A0A1G5JG21</accession>
<reference evidence="3 4" key="1">
    <citation type="submission" date="2016-10" db="EMBL/GenBank/DDBJ databases">
        <authorList>
            <person name="de Groot N.N."/>
        </authorList>
    </citation>
    <scope>NUCLEOTIDE SEQUENCE [LARGE SCALE GENOMIC DNA]</scope>
    <source>
        <strain evidence="3 4">CGMCC 1.8925</strain>
    </source>
</reference>
<organism evidence="3 4">
    <name type="scientific">Paracoccus tibetensis</name>
    <dbReference type="NCBI Taxonomy" id="336292"/>
    <lineage>
        <taxon>Bacteria</taxon>
        <taxon>Pseudomonadati</taxon>
        <taxon>Pseudomonadota</taxon>
        <taxon>Alphaproteobacteria</taxon>
        <taxon>Rhodobacterales</taxon>
        <taxon>Paracoccaceae</taxon>
        <taxon>Paracoccus</taxon>
    </lineage>
</organism>
<dbReference type="SUPFAM" id="SSF53300">
    <property type="entry name" value="vWA-like"/>
    <property type="match status" value="1"/>
</dbReference>
<dbReference type="AlphaFoldDB" id="A0A1G5JG21"/>
<dbReference type="Pfam" id="PF13519">
    <property type="entry name" value="VWA_2"/>
    <property type="match status" value="1"/>
</dbReference>
<evidence type="ECO:0000259" key="2">
    <source>
        <dbReference type="PROSITE" id="PS50234"/>
    </source>
</evidence>
<feature type="domain" description="VWFA" evidence="2">
    <location>
        <begin position="72"/>
        <end position="261"/>
    </location>
</feature>